<evidence type="ECO:0000313" key="2">
    <source>
        <dbReference type="EMBL" id="RQH38033.1"/>
    </source>
</evidence>
<feature type="transmembrane region" description="Helical" evidence="1">
    <location>
        <begin position="37"/>
        <end position="58"/>
    </location>
</feature>
<comment type="caution">
    <text evidence="2">The sequence shown here is derived from an EMBL/GenBank/DDBJ whole genome shotgun (WGS) entry which is preliminary data.</text>
</comment>
<evidence type="ECO:0000313" key="3">
    <source>
        <dbReference type="Proteomes" id="UP000269154"/>
    </source>
</evidence>
<proteinExistence type="predicted"/>
<evidence type="ECO:0000256" key="1">
    <source>
        <dbReference type="SAM" id="Phobius"/>
    </source>
</evidence>
<gene>
    <name evidence="2" type="ORF">D5R40_17735</name>
</gene>
<reference evidence="2 3" key="1">
    <citation type="journal article" date="2018" name="ACS Chem. Biol.">
        <title>Ketoreductase domain dysfunction expands chemodiversity: malyngamide biosynthesis in the cyanobacterium Okeania hirsuta.</title>
        <authorList>
            <person name="Moss N.A."/>
            <person name="Leao T."/>
            <person name="Rankin M."/>
            <person name="McCullough T.M."/>
            <person name="Qu P."/>
            <person name="Korobeynikov A."/>
            <person name="Smith J.L."/>
            <person name="Gerwick L."/>
            <person name="Gerwick W.H."/>
        </authorList>
    </citation>
    <scope>NUCLEOTIDE SEQUENCE [LARGE SCALE GENOMIC DNA]</scope>
    <source>
        <strain evidence="2 3">PAB10Feb10-1</strain>
    </source>
</reference>
<sequence>MNNKIIFILKVLILSAGLSLSIKYAGPYLSISSTATNAIIAVLTPPIVVGILLGWRLWGQVQNVE</sequence>
<name>A0A3N6RDU9_9CYAN</name>
<dbReference type="RefSeq" id="WP_124154965.1">
    <property type="nucleotide sequence ID" value="NZ_CAWOLW010000005.1"/>
</dbReference>
<organism evidence="2 3">
    <name type="scientific">Okeania hirsuta</name>
    <dbReference type="NCBI Taxonomy" id="1458930"/>
    <lineage>
        <taxon>Bacteria</taxon>
        <taxon>Bacillati</taxon>
        <taxon>Cyanobacteriota</taxon>
        <taxon>Cyanophyceae</taxon>
        <taxon>Oscillatoriophycideae</taxon>
        <taxon>Oscillatoriales</taxon>
        <taxon>Microcoleaceae</taxon>
        <taxon>Okeania</taxon>
    </lineage>
</organism>
<accession>A0A3N6RDU9</accession>
<dbReference type="EMBL" id="RCBY01000102">
    <property type="protein sequence ID" value="RQH38033.1"/>
    <property type="molecule type" value="Genomic_DNA"/>
</dbReference>
<keyword evidence="1" id="KW-0472">Membrane</keyword>
<keyword evidence="1" id="KW-0812">Transmembrane</keyword>
<keyword evidence="1" id="KW-1133">Transmembrane helix</keyword>
<keyword evidence="3" id="KW-1185">Reference proteome</keyword>
<dbReference type="AlphaFoldDB" id="A0A3N6RDU9"/>
<protein>
    <submittedName>
        <fullName evidence="2">Uncharacterized protein</fullName>
    </submittedName>
</protein>
<dbReference type="Proteomes" id="UP000269154">
    <property type="component" value="Unassembled WGS sequence"/>
</dbReference>
<dbReference type="OrthoDB" id="428271at2"/>